<organism evidence="1 2">
    <name type="scientific">Laodelphax striatellus</name>
    <name type="common">Small brown planthopper</name>
    <name type="synonym">Delphax striatella</name>
    <dbReference type="NCBI Taxonomy" id="195883"/>
    <lineage>
        <taxon>Eukaryota</taxon>
        <taxon>Metazoa</taxon>
        <taxon>Ecdysozoa</taxon>
        <taxon>Arthropoda</taxon>
        <taxon>Hexapoda</taxon>
        <taxon>Insecta</taxon>
        <taxon>Pterygota</taxon>
        <taxon>Neoptera</taxon>
        <taxon>Paraneoptera</taxon>
        <taxon>Hemiptera</taxon>
        <taxon>Auchenorrhyncha</taxon>
        <taxon>Fulgoroidea</taxon>
        <taxon>Delphacidae</taxon>
        <taxon>Criomorphinae</taxon>
        <taxon>Laodelphax</taxon>
    </lineage>
</organism>
<dbReference type="InParanoid" id="A0A482WTC2"/>
<reference evidence="1 2" key="1">
    <citation type="journal article" date="2017" name="Gigascience">
        <title>Genome sequence of the small brown planthopper, Laodelphax striatellus.</title>
        <authorList>
            <person name="Zhu J."/>
            <person name="Jiang F."/>
            <person name="Wang X."/>
            <person name="Yang P."/>
            <person name="Bao Y."/>
            <person name="Zhao W."/>
            <person name="Wang W."/>
            <person name="Lu H."/>
            <person name="Wang Q."/>
            <person name="Cui N."/>
            <person name="Li J."/>
            <person name="Chen X."/>
            <person name="Luo L."/>
            <person name="Yu J."/>
            <person name="Kang L."/>
            <person name="Cui F."/>
        </authorList>
    </citation>
    <scope>NUCLEOTIDE SEQUENCE [LARGE SCALE GENOMIC DNA]</scope>
    <source>
        <strain evidence="1">Lst14</strain>
    </source>
</reference>
<accession>A0A482WTC2</accession>
<proteinExistence type="predicted"/>
<gene>
    <name evidence="1" type="ORF">LSTR_LSTR004543</name>
</gene>
<evidence type="ECO:0000313" key="1">
    <source>
        <dbReference type="EMBL" id="RZF36855.1"/>
    </source>
</evidence>
<dbReference type="EMBL" id="QKKF02025464">
    <property type="protein sequence ID" value="RZF36855.1"/>
    <property type="molecule type" value="Genomic_DNA"/>
</dbReference>
<name>A0A482WTC2_LAOST</name>
<dbReference type="AlphaFoldDB" id="A0A482WTC2"/>
<dbReference type="Proteomes" id="UP000291343">
    <property type="component" value="Unassembled WGS sequence"/>
</dbReference>
<keyword evidence="2" id="KW-1185">Reference proteome</keyword>
<sequence>MGRKRSRKRKVQMHIIVSGLLSAQSFAEVRRVIPGVGLTVGMRTGDATIRAQRQSKGVGHKMVTLSNVIERTSHTKV</sequence>
<comment type="caution">
    <text evidence="1">The sequence shown here is derived from an EMBL/GenBank/DDBJ whole genome shotgun (WGS) entry which is preliminary data.</text>
</comment>
<protein>
    <submittedName>
        <fullName evidence="1">Uncharacterized protein</fullName>
    </submittedName>
</protein>
<evidence type="ECO:0000313" key="2">
    <source>
        <dbReference type="Proteomes" id="UP000291343"/>
    </source>
</evidence>